<gene>
    <name evidence="2" type="ORF">ACFOZ9_08155</name>
</gene>
<dbReference type="EMBL" id="JBHSEH010000005">
    <property type="protein sequence ID" value="MFC4426185.1"/>
    <property type="molecule type" value="Genomic_DNA"/>
</dbReference>
<dbReference type="PROSITE" id="PS51257">
    <property type="entry name" value="PROKAR_LIPOPROTEIN"/>
    <property type="match status" value="1"/>
</dbReference>
<protein>
    <recommendedName>
        <fullName evidence="4">Lipoprotein</fullName>
    </recommendedName>
</protein>
<sequence>MSYLPARPHHFVNTPIKLVLAALGTLTLGACGQNAAPAASTPTVSAQAVSFNASTGTGFVGKGDVQLAFGWNNQALQKNASGVTFTYNATESYKFDCTFTLIVGRDRVQEPQTVTRGRSAGVNATISYDARVKNQITGFNLNGFNGLTTEGDVPVDGGFCPGGPLQDGVISNVTLTSSTGGLYVNYGGTAVAMPNTPVVVTAP</sequence>
<feature type="signal peptide" evidence="1">
    <location>
        <begin position="1"/>
        <end position="35"/>
    </location>
</feature>
<keyword evidence="3" id="KW-1185">Reference proteome</keyword>
<evidence type="ECO:0008006" key="4">
    <source>
        <dbReference type="Google" id="ProtNLM"/>
    </source>
</evidence>
<feature type="chain" id="PRO_5046595531" description="Lipoprotein" evidence="1">
    <location>
        <begin position="36"/>
        <end position="203"/>
    </location>
</feature>
<accession>A0ABV8XPE0</accession>
<evidence type="ECO:0000256" key="1">
    <source>
        <dbReference type="SAM" id="SignalP"/>
    </source>
</evidence>
<keyword evidence="1" id="KW-0732">Signal</keyword>
<organism evidence="2 3">
    <name type="scientific">Deinococcus navajonensis</name>
    <dbReference type="NCBI Taxonomy" id="309884"/>
    <lineage>
        <taxon>Bacteria</taxon>
        <taxon>Thermotogati</taxon>
        <taxon>Deinococcota</taxon>
        <taxon>Deinococci</taxon>
        <taxon>Deinococcales</taxon>
        <taxon>Deinococcaceae</taxon>
        <taxon>Deinococcus</taxon>
    </lineage>
</organism>
<reference evidence="3" key="1">
    <citation type="journal article" date="2019" name="Int. J. Syst. Evol. Microbiol.">
        <title>The Global Catalogue of Microorganisms (GCM) 10K type strain sequencing project: providing services to taxonomists for standard genome sequencing and annotation.</title>
        <authorList>
            <consortium name="The Broad Institute Genomics Platform"/>
            <consortium name="The Broad Institute Genome Sequencing Center for Infectious Disease"/>
            <person name="Wu L."/>
            <person name="Ma J."/>
        </authorList>
    </citation>
    <scope>NUCLEOTIDE SEQUENCE [LARGE SCALE GENOMIC DNA]</scope>
    <source>
        <strain evidence="3">CCUG 56029</strain>
    </source>
</reference>
<dbReference type="Proteomes" id="UP001595998">
    <property type="component" value="Unassembled WGS sequence"/>
</dbReference>
<comment type="caution">
    <text evidence="2">The sequence shown here is derived from an EMBL/GenBank/DDBJ whole genome shotgun (WGS) entry which is preliminary data.</text>
</comment>
<proteinExistence type="predicted"/>
<dbReference type="RefSeq" id="WP_380038312.1">
    <property type="nucleotide sequence ID" value="NZ_JBHSEH010000005.1"/>
</dbReference>
<evidence type="ECO:0000313" key="2">
    <source>
        <dbReference type="EMBL" id="MFC4426185.1"/>
    </source>
</evidence>
<evidence type="ECO:0000313" key="3">
    <source>
        <dbReference type="Proteomes" id="UP001595998"/>
    </source>
</evidence>
<name>A0ABV8XPE0_9DEIO</name>